<dbReference type="GO" id="GO:0003978">
    <property type="term" value="F:UDP-glucose 4-epimerase activity"/>
    <property type="evidence" value="ECO:0007669"/>
    <property type="project" value="UniProtKB-UniRule"/>
</dbReference>
<dbReference type="Gene3D" id="3.90.25.10">
    <property type="entry name" value="UDP-galactose 4-epimerase, domain 1"/>
    <property type="match status" value="1"/>
</dbReference>
<accession>A0A9Q9H9I1</accession>
<evidence type="ECO:0000313" key="11">
    <source>
        <dbReference type="EMBL" id="UWP95211.1"/>
    </source>
</evidence>
<dbReference type="Gene3D" id="3.40.50.720">
    <property type="entry name" value="NAD(P)-binding Rossmann-like Domain"/>
    <property type="match status" value="1"/>
</dbReference>
<evidence type="ECO:0000256" key="1">
    <source>
        <dbReference type="ARBA" id="ARBA00000083"/>
    </source>
</evidence>
<dbReference type="InterPro" id="IPR016040">
    <property type="entry name" value="NAD(P)-bd_dom"/>
</dbReference>
<dbReference type="GO" id="GO:0005829">
    <property type="term" value="C:cytosol"/>
    <property type="evidence" value="ECO:0007669"/>
    <property type="project" value="TreeGrafter"/>
</dbReference>
<comment type="cofactor">
    <cofactor evidence="2 9">
        <name>NAD(+)</name>
        <dbReference type="ChEBI" id="CHEBI:57540"/>
    </cofactor>
</comment>
<evidence type="ECO:0000256" key="7">
    <source>
        <dbReference type="ARBA" id="ARBA00023027"/>
    </source>
</evidence>
<keyword evidence="7 9" id="KW-0520">NAD</keyword>
<dbReference type="RefSeq" id="WP_173486264.1">
    <property type="nucleotide sequence ID" value="NZ_CP080772.1"/>
</dbReference>
<evidence type="ECO:0000259" key="10">
    <source>
        <dbReference type="Pfam" id="PF16363"/>
    </source>
</evidence>
<dbReference type="NCBIfam" id="TIGR01179">
    <property type="entry name" value="galE"/>
    <property type="match status" value="1"/>
</dbReference>
<reference evidence="11" key="1">
    <citation type="submission" date="2021-08" db="EMBL/GenBank/DDBJ databases">
        <authorList>
            <person name="Nwanade C."/>
            <person name="Wang M."/>
            <person name="Masoudi A."/>
            <person name="Yu Z."/>
            <person name="Liu J."/>
        </authorList>
    </citation>
    <scope>NUCLEOTIDE SEQUENCE</scope>
    <source>
        <strain evidence="11">S056</strain>
    </source>
</reference>
<dbReference type="InterPro" id="IPR005886">
    <property type="entry name" value="UDP_G4E"/>
</dbReference>
<evidence type="ECO:0000256" key="3">
    <source>
        <dbReference type="ARBA" id="ARBA00004947"/>
    </source>
</evidence>
<evidence type="ECO:0000256" key="5">
    <source>
        <dbReference type="ARBA" id="ARBA00013189"/>
    </source>
</evidence>
<feature type="domain" description="NAD(P)-binding" evidence="10">
    <location>
        <begin position="6"/>
        <end position="324"/>
    </location>
</feature>
<evidence type="ECO:0000256" key="6">
    <source>
        <dbReference type="ARBA" id="ARBA00018569"/>
    </source>
</evidence>
<evidence type="ECO:0000256" key="9">
    <source>
        <dbReference type="RuleBase" id="RU366046"/>
    </source>
</evidence>
<comment type="similarity">
    <text evidence="4 9">Belongs to the NAD(P)-dependent epimerase/dehydratase family.</text>
</comment>
<dbReference type="Proteomes" id="UP001057991">
    <property type="component" value="Chromosome"/>
</dbReference>
<dbReference type="EMBL" id="CP080776">
    <property type="protein sequence ID" value="UWP95211.1"/>
    <property type="molecule type" value="Genomic_DNA"/>
</dbReference>
<dbReference type="GeneID" id="75104402"/>
<comment type="subunit">
    <text evidence="9">Homodimer.</text>
</comment>
<keyword evidence="9" id="KW-0119">Carbohydrate metabolism</keyword>
<proteinExistence type="inferred from homology"/>
<dbReference type="Pfam" id="PF16363">
    <property type="entry name" value="GDP_Man_Dehyd"/>
    <property type="match status" value="1"/>
</dbReference>
<name>A0A9Q9H9I1_9RHOB</name>
<dbReference type="SUPFAM" id="SSF51735">
    <property type="entry name" value="NAD(P)-binding Rossmann-fold domains"/>
    <property type="match status" value="1"/>
</dbReference>
<comment type="pathway">
    <text evidence="3 9">Carbohydrate metabolism; galactose metabolism.</text>
</comment>
<dbReference type="EC" id="5.1.3.2" evidence="5 9"/>
<evidence type="ECO:0000256" key="4">
    <source>
        <dbReference type="ARBA" id="ARBA00007637"/>
    </source>
</evidence>
<dbReference type="GO" id="GO:0006012">
    <property type="term" value="P:galactose metabolic process"/>
    <property type="evidence" value="ECO:0007669"/>
    <property type="project" value="InterPro"/>
</dbReference>
<dbReference type="CDD" id="cd05247">
    <property type="entry name" value="UDP_G4E_1_SDR_e"/>
    <property type="match status" value="1"/>
</dbReference>
<evidence type="ECO:0000313" key="12">
    <source>
        <dbReference type="Proteomes" id="UP001057991"/>
    </source>
</evidence>
<dbReference type="PANTHER" id="PTHR43725:SF47">
    <property type="entry name" value="UDP-GLUCOSE 4-EPIMERASE"/>
    <property type="match status" value="1"/>
</dbReference>
<evidence type="ECO:0000256" key="8">
    <source>
        <dbReference type="ARBA" id="ARBA00023235"/>
    </source>
</evidence>
<comment type="catalytic activity">
    <reaction evidence="1 9">
        <text>UDP-alpha-D-glucose = UDP-alpha-D-galactose</text>
        <dbReference type="Rhea" id="RHEA:22168"/>
        <dbReference type="ChEBI" id="CHEBI:58885"/>
        <dbReference type="ChEBI" id="CHEBI:66914"/>
        <dbReference type="EC" id="5.1.3.2"/>
    </reaction>
</comment>
<dbReference type="AlphaFoldDB" id="A0A9Q9H9I1"/>
<keyword evidence="8 9" id="KW-0413">Isomerase</keyword>
<dbReference type="PANTHER" id="PTHR43725">
    <property type="entry name" value="UDP-GLUCOSE 4-EPIMERASE"/>
    <property type="match status" value="1"/>
</dbReference>
<sequence>MTQTILLTGGAGFIGSHTYVELARAGFDIVILDNFSNARPDVIDRLETITGAPVTCYTGDVLDEGLLDRIFSEHKIDAAIHFAALKAVGESGQIPLEYLNTNIAGLYALLRAMERAGCGRLVFSSSATVYGQPDQLPVTETADLGFTNPYGFTKLACEQSLNQIAASDDKWAFGILRYFNPAGAHDSALIGEDPNDTPNNLMPYIAKVATGELAELSIFGDDYDTPDGTGVRDYIHVMDLAQGHVLSVKSLLETDQSHTVNIGTGTGYSVMDMLRAYEAAAGKPLPHRIAPRRAGDVASVYADPSRARELLGFTAQRGLEEMCQSSWNWVSRRKNT</sequence>
<organism evidence="11 12">
    <name type="scientific">Aliiroseovarius crassostreae</name>
    <dbReference type="NCBI Taxonomy" id="154981"/>
    <lineage>
        <taxon>Bacteria</taxon>
        <taxon>Pseudomonadati</taxon>
        <taxon>Pseudomonadota</taxon>
        <taxon>Alphaproteobacteria</taxon>
        <taxon>Rhodobacterales</taxon>
        <taxon>Paracoccaceae</taxon>
        <taxon>Aliiroseovarius</taxon>
    </lineage>
</organism>
<gene>
    <name evidence="11" type="primary">galE</name>
    <name evidence="11" type="ORF">K3X48_13705</name>
</gene>
<evidence type="ECO:0000256" key="2">
    <source>
        <dbReference type="ARBA" id="ARBA00001911"/>
    </source>
</evidence>
<dbReference type="InterPro" id="IPR036291">
    <property type="entry name" value="NAD(P)-bd_dom_sf"/>
</dbReference>
<protein>
    <recommendedName>
        <fullName evidence="6 9">UDP-glucose 4-epimerase</fullName>
        <ecNumber evidence="5 9">5.1.3.2</ecNumber>
    </recommendedName>
</protein>